<reference evidence="1" key="1">
    <citation type="submission" date="2015-04" db="UniProtKB">
        <authorList>
            <consortium name="EnsemblPlants"/>
        </authorList>
    </citation>
    <scope>IDENTIFICATION</scope>
</reference>
<dbReference type="Proteomes" id="UP000026962">
    <property type="component" value="Chromosome 2"/>
</dbReference>
<dbReference type="EnsemblPlants" id="OPUNC02G06050.1">
    <property type="protein sequence ID" value="OPUNC02G06050.1"/>
    <property type="gene ID" value="OPUNC02G06050"/>
</dbReference>
<evidence type="ECO:0000313" key="2">
    <source>
        <dbReference type="Proteomes" id="UP000026962"/>
    </source>
</evidence>
<accession>A0A0E0JWN2</accession>
<dbReference type="HOGENOM" id="CLU_2642338_0_0_1"/>
<evidence type="ECO:0000313" key="1">
    <source>
        <dbReference type="EnsemblPlants" id="OPUNC02G06050.1"/>
    </source>
</evidence>
<keyword evidence="2" id="KW-1185">Reference proteome</keyword>
<organism evidence="1">
    <name type="scientific">Oryza punctata</name>
    <name type="common">Red rice</name>
    <dbReference type="NCBI Taxonomy" id="4537"/>
    <lineage>
        <taxon>Eukaryota</taxon>
        <taxon>Viridiplantae</taxon>
        <taxon>Streptophyta</taxon>
        <taxon>Embryophyta</taxon>
        <taxon>Tracheophyta</taxon>
        <taxon>Spermatophyta</taxon>
        <taxon>Magnoliopsida</taxon>
        <taxon>Liliopsida</taxon>
        <taxon>Poales</taxon>
        <taxon>Poaceae</taxon>
        <taxon>BOP clade</taxon>
        <taxon>Oryzoideae</taxon>
        <taxon>Oryzeae</taxon>
        <taxon>Oryzinae</taxon>
        <taxon>Oryza</taxon>
    </lineage>
</organism>
<dbReference type="Gramene" id="OPUNC02G06050.1">
    <property type="protein sequence ID" value="OPUNC02G06050.1"/>
    <property type="gene ID" value="OPUNC02G06050"/>
</dbReference>
<dbReference type="AlphaFoldDB" id="A0A0E0JWN2"/>
<name>A0A0E0JWN2_ORYPU</name>
<reference evidence="1" key="2">
    <citation type="submission" date="2018-05" db="EMBL/GenBank/DDBJ databases">
        <title>OpunRS2 (Oryza punctata Reference Sequence Version 2).</title>
        <authorList>
            <person name="Zhang J."/>
            <person name="Kudrna D."/>
            <person name="Lee S."/>
            <person name="Talag J."/>
            <person name="Welchert J."/>
            <person name="Wing R.A."/>
        </authorList>
    </citation>
    <scope>NUCLEOTIDE SEQUENCE [LARGE SCALE GENOMIC DNA]</scope>
</reference>
<proteinExistence type="predicted"/>
<protein>
    <submittedName>
        <fullName evidence="1">Uncharacterized protein</fullName>
    </submittedName>
</protein>
<sequence>MEVPVQNTNSLLFGVDNGTTFKTESGYSSISNFGFCGNAFLESLMHLTYQRISAKAQNLLQRGETGWLPLLPGLKEP</sequence>